<proteinExistence type="predicted"/>
<evidence type="ECO:0000313" key="2">
    <source>
        <dbReference type="Proteomes" id="UP000827092"/>
    </source>
</evidence>
<dbReference type="EMBL" id="JAFNEN010000168">
    <property type="protein sequence ID" value="KAG8191012.1"/>
    <property type="molecule type" value="Genomic_DNA"/>
</dbReference>
<name>A0AAV6V4K4_9ARAC</name>
<gene>
    <name evidence="1" type="ORF">JTE90_029455</name>
</gene>
<comment type="caution">
    <text evidence="1">The sequence shown here is derived from an EMBL/GenBank/DDBJ whole genome shotgun (WGS) entry which is preliminary data.</text>
</comment>
<keyword evidence="2" id="KW-1185">Reference proteome</keyword>
<dbReference type="AlphaFoldDB" id="A0AAV6V4K4"/>
<organism evidence="1 2">
    <name type="scientific">Oedothorax gibbosus</name>
    <dbReference type="NCBI Taxonomy" id="931172"/>
    <lineage>
        <taxon>Eukaryota</taxon>
        <taxon>Metazoa</taxon>
        <taxon>Ecdysozoa</taxon>
        <taxon>Arthropoda</taxon>
        <taxon>Chelicerata</taxon>
        <taxon>Arachnida</taxon>
        <taxon>Araneae</taxon>
        <taxon>Araneomorphae</taxon>
        <taxon>Entelegynae</taxon>
        <taxon>Araneoidea</taxon>
        <taxon>Linyphiidae</taxon>
        <taxon>Erigoninae</taxon>
        <taxon>Oedothorax</taxon>
    </lineage>
</organism>
<accession>A0AAV6V4K4</accession>
<reference evidence="1 2" key="1">
    <citation type="journal article" date="2022" name="Nat. Ecol. Evol.">
        <title>A masculinizing supergene underlies an exaggerated male reproductive morph in a spider.</title>
        <authorList>
            <person name="Hendrickx F."/>
            <person name="De Corte Z."/>
            <person name="Sonet G."/>
            <person name="Van Belleghem S.M."/>
            <person name="Kostlbacher S."/>
            <person name="Vangestel C."/>
        </authorList>
    </citation>
    <scope>NUCLEOTIDE SEQUENCE [LARGE SCALE GENOMIC DNA]</scope>
    <source>
        <strain evidence="1">W744_W776</strain>
    </source>
</reference>
<dbReference type="Proteomes" id="UP000827092">
    <property type="component" value="Unassembled WGS sequence"/>
</dbReference>
<evidence type="ECO:0000313" key="1">
    <source>
        <dbReference type="EMBL" id="KAG8191012.1"/>
    </source>
</evidence>
<protein>
    <recommendedName>
        <fullName evidence="3">SPIN-DOC-like zinc-finger domain-containing protein</fullName>
    </recommendedName>
</protein>
<evidence type="ECO:0008006" key="3">
    <source>
        <dbReference type="Google" id="ProtNLM"/>
    </source>
</evidence>
<sequence>MDAIGGHFTLNHPNPLAGLPTVTPLESFYNTDVEDLDDFEDDIENLSETYNFLSAYYYANNFFVLCKACRSAVRTREIKDHLKKEHGWKVLHPQNWKNTQIQHIPTPIFTSTTVRRNRVVDTLYRRKPGISTQTNSSNYNMKFFKEATDIEGRIKRRTLFSELRRRLM</sequence>